<name>A0AAV7FHD5_ARIFI</name>
<evidence type="ECO:0000313" key="10">
    <source>
        <dbReference type="Proteomes" id="UP000825729"/>
    </source>
</evidence>
<evidence type="ECO:0000313" key="9">
    <source>
        <dbReference type="EMBL" id="KAG9459302.1"/>
    </source>
</evidence>
<keyword evidence="2" id="KW-0805">Transcription regulation</keyword>
<comment type="caution">
    <text evidence="9">The sequence shown here is derived from an EMBL/GenBank/DDBJ whole genome shotgun (WGS) entry which is preliminary data.</text>
</comment>
<dbReference type="Proteomes" id="UP000825729">
    <property type="component" value="Unassembled WGS sequence"/>
</dbReference>
<evidence type="ECO:0000259" key="8">
    <source>
        <dbReference type="Pfam" id="PF13837"/>
    </source>
</evidence>
<reference evidence="9 10" key="1">
    <citation type="submission" date="2021-07" db="EMBL/GenBank/DDBJ databases">
        <title>The Aristolochia fimbriata genome: insights into angiosperm evolution, floral development and chemical biosynthesis.</title>
        <authorList>
            <person name="Jiao Y."/>
        </authorList>
    </citation>
    <scope>NUCLEOTIDE SEQUENCE [LARGE SCALE GENOMIC DNA]</scope>
    <source>
        <strain evidence="9">IBCAS-2021</strain>
        <tissue evidence="9">Leaf</tissue>
    </source>
</reference>
<keyword evidence="4" id="KW-0238">DNA-binding</keyword>
<evidence type="ECO:0000256" key="3">
    <source>
        <dbReference type="ARBA" id="ARBA00023054"/>
    </source>
</evidence>
<feature type="compositionally biased region" description="Acidic residues" evidence="7">
    <location>
        <begin position="47"/>
        <end position="61"/>
    </location>
</feature>
<feature type="region of interest" description="Disordered" evidence="7">
    <location>
        <begin position="277"/>
        <end position="318"/>
    </location>
</feature>
<evidence type="ECO:0000256" key="7">
    <source>
        <dbReference type="SAM" id="MobiDB-lite"/>
    </source>
</evidence>
<evidence type="ECO:0000256" key="1">
    <source>
        <dbReference type="ARBA" id="ARBA00004123"/>
    </source>
</evidence>
<dbReference type="InterPro" id="IPR044823">
    <property type="entry name" value="ASIL1/2-like"/>
</dbReference>
<sequence>MDDTEDDARYPPTSSYFQNQSFGSSLRQKLPVRNPSGVSPLSNHYIDDDEEQEEEEEEEEHDFVNRVGNFDVDEEDDDEEESRINRARRDDEEDEEEEEEEDQVERGYRKFKKHHRKKRRLDNLALGYEFAPRVKVPQPSPPVSNQKSTFGGARNSPADWSEQSTFVLLDAWGDRFLQLGRKSLRSDEWHEVAKKVTQASKTLRTDTQCRNRLDTLKKKYKKEKIRMAETGSSSSKWVYFKKMDMLMTAPPRQSGLTCGLDSGEYVFMNPRAYLNRSNGMDEMRDSPTNSELSDCDEDDDSEELPPLPTEKMKFGESSDSSFKMLADSVRKFGEIYEKIENSKRQQMMELERMRMEFHRDLEIQKRQILERAQAEIAKIRQGDDEEIDVSMENFSG</sequence>
<evidence type="ECO:0000256" key="4">
    <source>
        <dbReference type="ARBA" id="ARBA00023125"/>
    </source>
</evidence>
<feature type="region of interest" description="Disordered" evidence="7">
    <location>
        <begin position="1"/>
        <end position="117"/>
    </location>
</feature>
<feature type="region of interest" description="Disordered" evidence="7">
    <location>
        <begin position="135"/>
        <end position="157"/>
    </location>
</feature>
<gene>
    <name evidence="9" type="ORF">H6P81_003810</name>
</gene>
<organism evidence="9 10">
    <name type="scientific">Aristolochia fimbriata</name>
    <name type="common">White veined hardy Dutchman's pipe vine</name>
    <dbReference type="NCBI Taxonomy" id="158543"/>
    <lineage>
        <taxon>Eukaryota</taxon>
        <taxon>Viridiplantae</taxon>
        <taxon>Streptophyta</taxon>
        <taxon>Embryophyta</taxon>
        <taxon>Tracheophyta</taxon>
        <taxon>Spermatophyta</taxon>
        <taxon>Magnoliopsida</taxon>
        <taxon>Magnoliidae</taxon>
        <taxon>Piperales</taxon>
        <taxon>Aristolochiaceae</taxon>
        <taxon>Aristolochia</taxon>
    </lineage>
</organism>
<protein>
    <recommendedName>
        <fullName evidence="8">Myb/SANT-like DNA-binding domain-containing protein</fullName>
    </recommendedName>
</protein>
<feature type="compositionally biased region" description="Acidic residues" evidence="7">
    <location>
        <begin position="71"/>
        <end position="81"/>
    </location>
</feature>
<comment type="subcellular location">
    <subcellularLocation>
        <location evidence="1">Nucleus</location>
    </subcellularLocation>
</comment>
<dbReference type="AlphaFoldDB" id="A0AAV7FHD5"/>
<dbReference type="PANTHER" id="PTHR31307">
    <property type="entry name" value="TRIHELIX TRANSCRIPTION FACTOR ASIL2"/>
    <property type="match status" value="1"/>
</dbReference>
<evidence type="ECO:0000256" key="6">
    <source>
        <dbReference type="ARBA" id="ARBA00023242"/>
    </source>
</evidence>
<dbReference type="GO" id="GO:0005634">
    <property type="term" value="C:nucleus"/>
    <property type="evidence" value="ECO:0007669"/>
    <property type="project" value="UniProtKB-SubCell"/>
</dbReference>
<dbReference type="FunFam" id="1.10.10.60:FF:000104">
    <property type="entry name" value="trihelix transcription factor ASIL2"/>
    <property type="match status" value="1"/>
</dbReference>
<keyword evidence="5" id="KW-0804">Transcription</keyword>
<keyword evidence="10" id="KW-1185">Reference proteome</keyword>
<dbReference type="GO" id="GO:0000976">
    <property type="term" value="F:transcription cis-regulatory region binding"/>
    <property type="evidence" value="ECO:0007669"/>
    <property type="project" value="TreeGrafter"/>
</dbReference>
<dbReference type="Pfam" id="PF13837">
    <property type="entry name" value="Myb_DNA-bind_4"/>
    <property type="match status" value="1"/>
</dbReference>
<keyword evidence="6" id="KW-0539">Nucleus</keyword>
<accession>A0AAV7FHD5</accession>
<feature type="compositionally biased region" description="Acidic residues" evidence="7">
    <location>
        <begin position="91"/>
        <end position="103"/>
    </location>
</feature>
<feature type="domain" description="Myb/SANT-like DNA-binding" evidence="8">
    <location>
        <begin position="159"/>
        <end position="246"/>
    </location>
</feature>
<proteinExistence type="predicted"/>
<evidence type="ECO:0000256" key="2">
    <source>
        <dbReference type="ARBA" id="ARBA00023015"/>
    </source>
</evidence>
<keyword evidence="3" id="KW-0175">Coiled coil</keyword>
<feature type="compositionally biased region" description="Acidic residues" evidence="7">
    <location>
        <begin position="293"/>
        <end position="303"/>
    </location>
</feature>
<evidence type="ECO:0000256" key="5">
    <source>
        <dbReference type="ARBA" id="ARBA00023163"/>
    </source>
</evidence>
<feature type="compositionally biased region" description="Polar residues" evidence="7">
    <location>
        <begin position="12"/>
        <end position="27"/>
    </location>
</feature>
<dbReference type="Gene3D" id="1.10.10.60">
    <property type="entry name" value="Homeodomain-like"/>
    <property type="match status" value="1"/>
</dbReference>
<dbReference type="InterPro" id="IPR044822">
    <property type="entry name" value="Myb_DNA-bind_4"/>
</dbReference>
<dbReference type="EMBL" id="JAINDJ010000002">
    <property type="protein sequence ID" value="KAG9459302.1"/>
    <property type="molecule type" value="Genomic_DNA"/>
</dbReference>
<dbReference type="PANTHER" id="PTHR31307:SF6">
    <property type="entry name" value="OS01G0718900 PROTEIN"/>
    <property type="match status" value="1"/>
</dbReference>